<dbReference type="AlphaFoldDB" id="A0A4R1S6X8"/>
<dbReference type="EMBL" id="SLUN01000003">
    <property type="protein sequence ID" value="TCL75096.1"/>
    <property type="molecule type" value="Genomic_DNA"/>
</dbReference>
<reference evidence="1 2" key="1">
    <citation type="submission" date="2019-03" db="EMBL/GenBank/DDBJ databases">
        <title>Genomic Encyclopedia of Type Strains, Phase IV (KMG-IV): sequencing the most valuable type-strain genomes for metagenomic binning, comparative biology and taxonomic classification.</title>
        <authorList>
            <person name="Goeker M."/>
        </authorList>
    </citation>
    <scope>NUCLEOTIDE SEQUENCE [LARGE SCALE GENOMIC DNA]</scope>
    <source>
        <strain evidence="1 2">LX-B</strain>
    </source>
</reference>
<sequence>MGNFGIISQLLGQKQPRDLWERLIPERWRYWFGPLPAGPLTGVLPREEIRGWGWRIPEPALRVWNEQKTVKIWEKLVGDLAERQVKVVGLDPGTYFYPSNQVLNLPNFPGVSDGKALEMLLFLKRFRKLIKNYDIAPQKAKAMIIWEEGNLGIACARLVARELRFLILVSSNTRLLERTAELVVYETGISPQIYAAPPPDYKGARIIIKCGPTPNLELPRRSRRAIWCELFQTYPSLNSINIEHTIAVRDRHGMLPVYPALGEALIRSYFELNLGFWYGSDLPLERVFKLAVLLRELGFEINV</sequence>
<evidence type="ECO:0000313" key="1">
    <source>
        <dbReference type="EMBL" id="TCL75096.1"/>
    </source>
</evidence>
<organism evidence="1 2">
    <name type="scientific">Hydrogenispora ethanolica</name>
    <dbReference type="NCBI Taxonomy" id="1082276"/>
    <lineage>
        <taxon>Bacteria</taxon>
        <taxon>Bacillati</taxon>
        <taxon>Bacillota</taxon>
        <taxon>Hydrogenispora</taxon>
    </lineage>
</organism>
<comment type="caution">
    <text evidence="1">The sequence shown here is derived from an EMBL/GenBank/DDBJ whole genome shotgun (WGS) entry which is preliminary data.</text>
</comment>
<protein>
    <submittedName>
        <fullName evidence="1">Uncharacterized protein</fullName>
    </submittedName>
</protein>
<gene>
    <name evidence="1" type="ORF">EDC14_100326</name>
</gene>
<dbReference type="Proteomes" id="UP000295008">
    <property type="component" value="Unassembled WGS sequence"/>
</dbReference>
<name>A0A4R1S6X8_HYDET</name>
<dbReference type="RefSeq" id="WP_132012786.1">
    <property type="nucleotide sequence ID" value="NZ_SLUN01000003.1"/>
</dbReference>
<evidence type="ECO:0000313" key="2">
    <source>
        <dbReference type="Proteomes" id="UP000295008"/>
    </source>
</evidence>
<accession>A0A4R1S6X8</accession>
<proteinExistence type="predicted"/>
<keyword evidence="2" id="KW-1185">Reference proteome</keyword>
<dbReference type="OrthoDB" id="6766492at2"/>